<keyword evidence="2" id="KW-1185">Reference proteome</keyword>
<evidence type="ECO:0000313" key="1">
    <source>
        <dbReference type="EMBL" id="CAG8823823.1"/>
    </source>
</evidence>
<protein>
    <submittedName>
        <fullName evidence="1">26989_t:CDS:1</fullName>
    </submittedName>
</protein>
<accession>A0A9N9KDR2</accession>
<evidence type="ECO:0000313" key="2">
    <source>
        <dbReference type="Proteomes" id="UP000789405"/>
    </source>
</evidence>
<dbReference type="SUPFAM" id="SSF53098">
    <property type="entry name" value="Ribonuclease H-like"/>
    <property type="match status" value="1"/>
</dbReference>
<organism evidence="1 2">
    <name type="scientific">Dentiscutata erythropus</name>
    <dbReference type="NCBI Taxonomy" id="1348616"/>
    <lineage>
        <taxon>Eukaryota</taxon>
        <taxon>Fungi</taxon>
        <taxon>Fungi incertae sedis</taxon>
        <taxon>Mucoromycota</taxon>
        <taxon>Glomeromycotina</taxon>
        <taxon>Glomeromycetes</taxon>
        <taxon>Diversisporales</taxon>
        <taxon>Gigasporaceae</taxon>
        <taxon>Dentiscutata</taxon>
    </lineage>
</organism>
<gene>
    <name evidence="1" type="ORF">DERYTH_LOCUS27574</name>
</gene>
<dbReference type="Proteomes" id="UP000789405">
    <property type="component" value="Unassembled WGS sequence"/>
</dbReference>
<proteinExistence type="predicted"/>
<name>A0A9N9KDR2_9GLOM</name>
<comment type="caution">
    <text evidence="1">The sequence shown here is derived from an EMBL/GenBank/DDBJ whole genome shotgun (WGS) entry which is preliminary data.</text>
</comment>
<feature type="non-terminal residue" evidence="1">
    <location>
        <position position="154"/>
    </location>
</feature>
<reference evidence="1" key="1">
    <citation type="submission" date="2021-06" db="EMBL/GenBank/DDBJ databases">
        <authorList>
            <person name="Kallberg Y."/>
            <person name="Tangrot J."/>
            <person name="Rosling A."/>
        </authorList>
    </citation>
    <scope>NUCLEOTIDE SEQUENCE</scope>
    <source>
        <strain evidence="1">MA453B</strain>
    </source>
</reference>
<feature type="non-terminal residue" evidence="1">
    <location>
        <position position="1"/>
    </location>
</feature>
<sequence length="154" mass="18091">ANLCIGDIFRYSLQYKRAAEQAIETAAYFTDRRHSKAISLLRNEQQRIYKTIYSFVRPVITCWNSYYYCFAAFNRSKRALQLYSILYLNSNELSSKVRTAINSVAFWKNIDEITDCLLPFVSILDYLQHDATNLFDVTYSFTYVAQQYEDETDG</sequence>
<dbReference type="AlphaFoldDB" id="A0A9N9KDR2"/>
<dbReference type="InterPro" id="IPR012337">
    <property type="entry name" value="RNaseH-like_sf"/>
</dbReference>
<dbReference type="OrthoDB" id="2444460at2759"/>
<dbReference type="EMBL" id="CAJVPY010063955">
    <property type="protein sequence ID" value="CAG8823823.1"/>
    <property type="molecule type" value="Genomic_DNA"/>
</dbReference>